<sequence>KMKLIGIFLLLVLWTCEGSRVAESGDDNGVYDLFELVKVNKRHQGVTLVKGADPYSPAYKVLNADLIPPVPEISFRDLIDSVQAERGFLLLVNFKQFKKTRGSILTVEKNDGSGPIFEIISNGKAQTLDVVYSTGNKQQVVSIEDADLATGHWKNITLFIQEDRAQLFVGCEEINISEIDVPIQKVLTHEVADIARLRIGKGAVKDRFMGVLQNVRFVFGTTLEAIMRNKGCQSSETLADVMTLDNPVNGSSPAIRTDYTGHKSKEIQQVCGFSCEDITSMFKELKGLGVVVKQLSNELNRSICSQIHRGVCLHNGIVHKDKDEWTVDGCTECTCQNSATVCRKISCPLMPCANATVPDGECCPRCGTPSDYAEDGWSPWSEWTHCSVSCGRGIQQRGRSCDRINSNCEGTSVQTRDCYPQECDKRFKQDGGWSHWSPWSSCSVTCGEGVITRIRLCNSPTPQMGGRDCQGQGRETEVCQKSPCPIDGVWGPWSLWDTCSVTCGGGFQTRQRLCNNPTPKYGGKECQGDGKTSQLCGKEDCPIDGCLSNPCFAGAKCISFDDGSWKCGACPVGYTGDGINCKDIDECKEVRDACFTLNGVHRCENTEPGYNCLACPPRYSGQQPFGRGVEQATAKKQVCTPRNPCQDGSHDCNKNANCIYLGQFSDTMFRCECKPGYAGNGHICGDDTDLDGWPNKDLLCVENATYHCKKDNCPNLPNSGQEDHDKDGLEGDACAIDIDGDGILNERDNCPYVYNVDQRDTDGDGVGDHCDNCPLENNPDQVTAAFIFYYIRTQSYQVSWREIDSDSDRVGDKCDNNQDIDEDGHQNNLDNCPYIPNANQADHDKDGKGDACDHDDDNDGIPDDKDNCRLAFNPDQLDSDGDGRGDVCKDDFDQDNILDIYDVCPENFDISETDFRRFQMVPLDPKGTSQIDPNWVVRHQGKELVQTVNCDPGIAVGFDEFNAVDFSGTFFINTDRDDDYAGFVFGYQSSSRFYVVMWKQITQTYWSHTPTRAQGYSGVSIKVVNSTTGPGEHLRNALWHTGDTAGQVRTLWHDPKNIGWKDYTAYRWHLIHRPKSGLIRVVMYEGKRIMADSGNIYDNTYAGGRLGMYVFSQEMTYFSDLKYECKDS</sequence>
<dbReference type="Gene3D" id="6.20.200.20">
    <property type="match status" value="1"/>
</dbReference>
<comment type="similarity">
    <text evidence="5">Belongs to the thrombospondin family.</text>
</comment>
<evidence type="ECO:0000256" key="2">
    <source>
        <dbReference type="ARBA" id="ARBA00004241"/>
    </source>
</evidence>
<feature type="domain" description="VWFC" evidence="26">
    <location>
        <begin position="310"/>
        <end position="367"/>
    </location>
</feature>
<dbReference type="PROSITE" id="PS50184">
    <property type="entry name" value="VWFC_2"/>
    <property type="match status" value="1"/>
</dbReference>
<dbReference type="PANTHER" id="PTHR10199:SF78">
    <property type="entry name" value="THROMBOSPONDIN-1"/>
    <property type="match status" value="1"/>
</dbReference>
<dbReference type="FunFam" id="2.10.25.10:FF:000025">
    <property type="entry name" value="Thrombospondin 3"/>
    <property type="match status" value="1"/>
</dbReference>
<evidence type="ECO:0000256" key="20">
    <source>
        <dbReference type="ARBA" id="ARBA00077057"/>
    </source>
</evidence>
<dbReference type="FunFam" id="2.10.25.10:FF:000027">
    <property type="entry name" value="Thrombospondin 3"/>
    <property type="match status" value="1"/>
</dbReference>
<keyword evidence="8 21" id="KW-0245">EGF-like domain</keyword>
<dbReference type="PROSITE" id="PS01186">
    <property type="entry name" value="EGF_2"/>
    <property type="match status" value="1"/>
</dbReference>
<feature type="chain" id="PRO_5043262075" description="Thrombospondin-1" evidence="24">
    <location>
        <begin position="19"/>
        <end position="1128"/>
    </location>
</feature>
<dbReference type="SUPFAM" id="SSF57196">
    <property type="entry name" value="EGF/Laminin"/>
    <property type="match status" value="1"/>
</dbReference>
<dbReference type="Gene3D" id="2.10.25.10">
    <property type="entry name" value="Laminin"/>
    <property type="match status" value="3"/>
</dbReference>
<dbReference type="AlphaFoldDB" id="A0A8C8LL97"/>
<evidence type="ECO:0000256" key="18">
    <source>
        <dbReference type="ARBA" id="ARBA00023230"/>
    </source>
</evidence>
<dbReference type="FunFam" id="4.10.1080.10:FF:000001">
    <property type="entry name" value="Thrombospondin 3"/>
    <property type="match status" value="1"/>
</dbReference>
<feature type="signal peptide" evidence="24">
    <location>
        <begin position="1"/>
        <end position="18"/>
    </location>
</feature>
<dbReference type="FunFam" id="4.10.1080.10:FF:000004">
    <property type="entry name" value="Cartilage oligomeric matrix protein"/>
    <property type="match status" value="1"/>
</dbReference>
<protein>
    <recommendedName>
        <fullName evidence="19">Thrombospondin-1</fullName>
    </recommendedName>
    <alternativeName>
        <fullName evidence="20">Glycoprotein G</fullName>
    </alternativeName>
</protein>
<dbReference type="InterPro" id="IPR008859">
    <property type="entry name" value="Thrombospondin_C"/>
</dbReference>
<dbReference type="SUPFAM" id="SSF57603">
    <property type="entry name" value="FnI-like domain"/>
    <property type="match status" value="1"/>
</dbReference>
<dbReference type="SMART" id="SM00214">
    <property type="entry name" value="VWC"/>
    <property type="match status" value="1"/>
</dbReference>
<feature type="domain" description="EGF-like" evidence="25">
    <location>
        <begin position="641"/>
        <end position="685"/>
    </location>
</feature>
<evidence type="ECO:0000256" key="21">
    <source>
        <dbReference type="PROSITE-ProRule" id="PRU00076"/>
    </source>
</evidence>
<keyword evidence="7" id="KW-0272">Extracellular matrix</keyword>
<dbReference type="Gene3D" id="4.10.1080.10">
    <property type="entry name" value="TSP type-3 repeat"/>
    <property type="match status" value="1"/>
</dbReference>
<keyword evidence="17" id="KW-0325">Glycoprotein</keyword>
<dbReference type="FunFam" id="2.60.120.200:FF:000009">
    <property type="entry name" value="Thrombospondin 1"/>
    <property type="match status" value="1"/>
</dbReference>
<dbReference type="PROSITE" id="PS50026">
    <property type="entry name" value="EGF_3"/>
    <property type="match status" value="2"/>
</dbReference>
<dbReference type="Pfam" id="PF00093">
    <property type="entry name" value="VWC"/>
    <property type="match status" value="1"/>
</dbReference>
<dbReference type="PRINTS" id="PR01705">
    <property type="entry name" value="TSP1REPEAT"/>
</dbReference>
<evidence type="ECO:0000256" key="4">
    <source>
        <dbReference type="ARBA" id="ARBA00004498"/>
    </source>
</evidence>
<dbReference type="SUPFAM" id="SSF82895">
    <property type="entry name" value="TSP-1 type 1 repeat"/>
    <property type="match status" value="3"/>
</dbReference>
<dbReference type="InterPro" id="IPR001881">
    <property type="entry name" value="EGF-like_Ca-bd_dom"/>
</dbReference>
<dbReference type="Gene3D" id="2.60.120.200">
    <property type="match status" value="2"/>
</dbReference>
<dbReference type="GO" id="GO:0005576">
    <property type="term" value="C:extracellular region"/>
    <property type="evidence" value="ECO:0007669"/>
    <property type="project" value="InterPro"/>
</dbReference>
<evidence type="ECO:0000256" key="6">
    <source>
        <dbReference type="ARBA" id="ARBA00022525"/>
    </source>
</evidence>
<evidence type="ECO:0000256" key="12">
    <source>
        <dbReference type="ARBA" id="ARBA00022824"/>
    </source>
</evidence>
<keyword evidence="18" id="KW-0834">Unfolded protein response</keyword>
<keyword evidence="6" id="KW-0964">Secreted</keyword>
<dbReference type="GO" id="GO:0007155">
    <property type="term" value="P:cell adhesion"/>
    <property type="evidence" value="ECO:0007669"/>
    <property type="project" value="UniProtKB-KW"/>
</dbReference>
<dbReference type="SUPFAM" id="SSF49899">
    <property type="entry name" value="Concanavalin A-like lectins/glucanases"/>
    <property type="match status" value="2"/>
</dbReference>
<dbReference type="GeneTree" id="ENSGT00940000155832"/>
<dbReference type="Pfam" id="PF12947">
    <property type="entry name" value="EGF_3"/>
    <property type="match status" value="1"/>
</dbReference>
<evidence type="ECO:0000256" key="15">
    <source>
        <dbReference type="ARBA" id="ARBA00022951"/>
    </source>
</evidence>
<proteinExistence type="inferred from homology"/>
<keyword evidence="13 22" id="KW-0106">Calcium</keyword>
<dbReference type="InterPro" id="IPR028974">
    <property type="entry name" value="TSP_type-3_rpt"/>
</dbReference>
<evidence type="ECO:0000313" key="28">
    <source>
        <dbReference type="Ensembl" id="ENSOTSP00005025821.1"/>
    </source>
</evidence>
<dbReference type="InterPro" id="IPR017897">
    <property type="entry name" value="Thrombospondin_3_rpt"/>
</dbReference>
<keyword evidence="10 24" id="KW-0732">Signal</keyword>
<feature type="compositionally biased region" description="Basic and acidic residues" evidence="23">
    <location>
        <begin position="804"/>
        <end position="816"/>
    </location>
</feature>
<evidence type="ECO:0000259" key="26">
    <source>
        <dbReference type="PROSITE" id="PS50184"/>
    </source>
</evidence>
<feature type="repeat" description="TSP type-3" evidence="22">
    <location>
        <begin position="841"/>
        <end position="876"/>
    </location>
</feature>
<dbReference type="FunFam" id="2.20.100.10:FF:000007">
    <property type="entry name" value="Thrombospondin 1"/>
    <property type="match status" value="2"/>
</dbReference>
<dbReference type="SMART" id="SM00209">
    <property type="entry name" value="TSP1"/>
    <property type="match status" value="3"/>
</dbReference>
<dbReference type="SMART" id="SM00179">
    <property type="entry name" value="EGF_CA"/>
    <property type="match status" value="2"/>
</dbReference>
<keyword evidence="14" id="KW-0130">Cell adhesion</keyword>
<dbReference type="GO" id="GO:0006986">
    <property type="term" value="P:response to unfolded protein"/>
    <property type="evidence" value="ECO:0007669"/>
    <property type="project" value="UniProtKB-KW"/>
</dbReference>
<evidence type="ECO:0000259" key="25">
    <source>
        <dbReference type="PROSITE" id="PS50026"/>
    </source>
</evidence>
<feature type="compositionally biased region" description="Basic and acidic residues" evidence="23">
    <location>
        <begin position="841"/>
        <end position="852"/>
    </location>
</feature>
<feature type="repeat" description="TSP type-3" evidence="22">
    <location>
        <begin position="877"/>
        <end position="912"/>
    </location>
</feature>
<name>A0A8C8LL97_ONCTS</name>
<dbReference type="Pfam" id="PF00090">
    <property type="entry name" value="TSP_1"/>
    <property type="match status" value="3"/>
</dbReference>
<keyword evidence="15" id="KW-0703">Sarcoplasmic reticulum</keyword>
<evidence type="ECO:0000259" key="27">
    <source>
        <dbReference type="PROSITE" id="PS51236"/>
    </source>
</evidence>
<accession>A0A8C8LL97</accession>
<dbReference type="SMART" id="SM00210">
    <property type="entry name" value="TSPN"/>
    <property type="match status" value="1"/>
</dbReference>
<evidence type="ECO:0000256" key="19">
    <source>
        <dbReference type="ARBA" id="ARBA00072399"/>
    </source>
</evidence>
<evidence type="ECO:0000313" key="29">
    <source>
        <dbReference type="Proteomes" id="UP000694402"/>
    </source>
</evidence>
<dbReference type="Pfam" id="PF02412">
    <property type="entry name" value="TSP_3"/>
    <property type="match status" value="5"/>
</dbReference>
<dbReference type="GO" id="GO:0005509">
    <property type="term" value="F:calcium ion binding"/>
    <property type="evidence" value="ECO:0007669"/>
    <property type="project" value="UniProtKB-UniRule"/>
</dbReference>
<dbReference type="FunFam" id="2.20.100.10:FF:000004">
    <property type="entry name" value="Adhesion G protein-coupled receptor B2"/>
    <property type="match status" value="1"/>
</dbReference>
<organism evidence="28 29">
    <name type="scientific">Oncorhynchus tshawytscha</name>
    <name type="common">Chinook salmon</name>
    <name type="synonym">Salmo tshawytscha</name>
    <dbReference type="NCBI Taxonomy" id="74940"/>
    <lineage>
        <taxon>Eukaryota</taxon>
        <taxon>Metazoa</taxon>
        <taxon>Chordata</taxon>
        <taxon>Craniata</taxon>
        <taxon>Vertebrata</taxon>
        <taxon>Euteleostomi</taxon>
        <taxon>Actinopterygii</taxon>
        <taxon>Neopterygii</taxon>
        <taxon>Teleostei</taxon>
        <taxon>Protacanthopterygii</taxon>
        <taxon>Salmoniformes</taxon>
        <taxon>Salmonidae</taxon>
        <taxon>Salmoninae</taxon>
        <taxon>Oncorhynchus</taxon>
    </lineage>
</organism>
<dbReference type="GO" id="GO:0016529">
    <property type="term" value="C:sarcoplasmic reticulum"/>
    <property type="evidence" value="ECO:0007669"/>
    <property type="project" value="UniProtKB-SubCell"/>
</dbReference>
<dbReference type="PROSITE" id="PS51234">
    <property type="entry name" value="TSP3"/>
    <property type="match status" value="2"/>
</dbReference>
<dbReference type="InterPro" id="IPR000742">
    <property type="entry name" value="EGF"/>
</dbReference>
<dbReference type="FunFam" id="2.10.25.10:FF:000070">
    <property type="entry name" value="Thrombospondin 2"/>
    <property type="match status" value="1"/>
</dbReference>
<dbReference type="InterPro" id="IPR001007">
    <property type="entry name" value="VWF_dom"/>
</dbReference>
<evidence type="ECO:0000256" key="14">
    <source>
        <dbReference type="ARBA" id="ARBA00022889"/>
    </source>
</evidence>
<keyword evidence="11" id="KW-0677">Repeat</keyword>
<evidence type="ECO:0000256" key="3">
    <source>
        <dbReference type="ARBA" id="ARBA00004369"/>
    </source>
</evidence>
<feature type="domain" description="TSP C-terminal" evidence="27">
    <location>
        <begin position="916"/>
        <end position="1128"/>
    </location>
</feature>
<dbReference type="FunFam" id="2.60.120.200:FF:000041">
    <property type="entry name" value="thrombospondin-1"/>
    <property type="match status" value="1"/>
</dbReference>
<keyword evidence="9" id="KW-0358">Heparin-binding</keyword>
<dbReference type="Proteomes" id="UP000694402">
    <property type="component" value="Unassembled WGS sequence"/>
</dbReference>
<evidence type="ECO:0000256" key="13">
    <source>
        <dbReference type="ARBA" id="ARBA00022837"/>
    </source>
</evidence>
<dbReference type="InterPro" id="IPR036383">
    <property type="entry name" value="TSP1_rpt_sf"/>
</dbReference>
<dbReference type="PROSITE" id="PS01208">
    <property type="entry name" value="VWFC_1"/>
    <property type="match status" value="1"/>
</dbReference>
<reference evidence="28" key="2">
    <citation type="submission" date="2025-09" db="UniProtKB">
        <authorList>
            <consortium name="Ensembl"/>
        </authorList>
    </citation>
    <scope>IDENTIFICATION</scope>
</reference>
<dbReference type="Ensembl" id="ENSOTST00005027895.2">
    <property type="protein sequence ID" value="ENSOTSP00005025821.1"/>
    <property type="gene ID" value="ENSOTSG00005009051.2"/>
</dbReference>
<dbReference type="SUPFAM" id="SSF103647">
    <property type="entry name" value="TSP type-3 repeat"/>
    <property type="match status" value="2"/>
</dbReference>
<evidence type="ECO:0000256" key="22">
    <source>
        <dbReference type="PROSITE-ProRule" id="PRU00634"/>
    </source>
</evidence>
<keyword evidence="29" id="KW-1185">Reference proteome</keyword>
<feature type="domain" description="EGF-like" evidence="25">
    <location>
        <begin position="542"/>
        <end position="582"/>
    </location>
</feature>
<dbReference type="Pfam" id="PF05735">
    <property type="entry name" value="TSP_C"/>
    <property type="match status" value="1"/>
</dbReference>
<dbReference type="GO" id="GO:0016525">
    <property type="term" value="P:negative regulation of angiogenesis"/>
    <property type="evidence" value="ECO:0007669"/>
    <property type="project" value="TreeGrafter"/>
</dbReference>
<dbReference type="InterPro" id="IPR024731">
    <property type="entry name" value="NELL2-like_EGF"/>
</dbReference>
<evidence type="ECO:0000256" key="7">
    <source>
        <dbReference type="ARBA" id="ARBA00022530"/>
    </source>
</evidence>
<evidence type="ECO:0000256" key="9">
    <source>
        <dbReference type="ARBA" id="ARBA00022674"/>
    </source>
</evidence>
<evidence type="ECO:0000256" key="24">
    <source>
        <dbReference type="SAM" id="SignalP"/>
    </source>
</evidence>
<comment type="caution">
    <text evidence="21">Lacks conserved residue(s) required for the propagation of feature annotation.</text>
</comment>
<feature type="region of interest" description="Disordered" evidence="23">
    <location>
        <begin position="804"/>
        <end position="885"/>
    </location>
</feature>
<evidence type="ECO:0000256" key="8">
    <source>
        <dbReference type="ARBA" id="ARBA00022536"/>
    </source>
</evidence>
<evidence type="ECO:0000256" key="16">
    <source>
        <dbReference type="ARBA" id="ARBA00023157"/>
    </source>
</evidence>
<keyword evidence="12" id="KW-0256">Endoplasmic reticulum</keyword>
<evidence type="ECO:0000256" key="5">
    <source>
        <dbReference type="ARBA" id="ARBA00009456"/>
    </source>
</evidence>
<dbReference type="GO" id="GO:0009986">
    <property type="term" value="C:cell surface"/>
    <property type="evidence" value="ECO:0007669"/>
    <property type="project" value="UniProtKB-SubCell"/>
</dbReference>
<reference evidence="28" key="1">
    <citation type="submission" date="2025-08" db="UniProtKB">
        <authorList>
            <consortium name="Ensembl"/>
        </authorList>
    </citation>
    <scope>IDENTIFICATION</scope>
</reference>
<dbReference type="InterPro" id="IPR048287">
    <property type="entry name" value="TSPN-like_N"/>
</dbReference>
<evidence type="ECO:0000256" key="10">
    <source>
        <dbReference type="ARBA" id="ARBA00022729"/>
    </source>
</evidence>
<dbReference type="InterPro" id="IPR013320">
    <property type="entry name" value="ConA-like_dom_sf"/>
</dbReference>
<dbReference type="SMART" id="SM00181">
    <property type="entry name" value="EGF"/>
    <property type="match status" value="3"/>
</dbReference>
<dbReference type="PANTHER" id="PTHR10199">
    <property type="entry name" value="THROMBOSPONDIN"/>
    <property type="match status" value="1"/>
</dbReference>
<dbReference type="Gene3D" id="2.20.100.10">
    <property type="entry name" value="Thrombospondin type-1 (TSP1) repeat"/>
    <property type="match status" value="3"/>
</dbReference>
<dbReference type="InterPro" id="IPR000884">
    <property type="entry name" value="TSP1_rpt"/>
</dbReference>
<evidence type="ECO:0000256" key="23">
    <source>
        <dbReference type="SAM" id="MobiDB-lite"/>
    </source>
</evidence>
<keyword evidence="16" id="KW-1015">Disulfide bond</keyword>
<dbReference type="PROSITE" id="PS51236">
    <property type="entry name" value="TSP_CTER"/>
    <property type="match status" value="1"/>
</dbReference>
<evidence type="ECO:0000256" key="17">
    <source>
        <dbReference type="ARBA" id="ARBA00023180"/>
    </source>
</evidence>
<dbReference type="GO" id="GO:0008201">
    <property type="term" value="F:heparin binding"/>
    <property type="evidence" value="ECO:0007669"/>
    <property type="project" value="UniProtKB-KW"/>
</dbReference>
<dbReference type="InterPro" id="IPR003367">
    <property type="entry name" value="Thrombospondin_3-like_rpt"/>
</dbReference>
<comment type="subcellular location">
    <subcellularLocation>
        <location evidence="2">Cell surface</location>
    </subcellularLocation>
    <subcellularLocation>
        <location evidence="1">Endoplasmic reticulum</location>
    </subcellularLocation>
    <subcellularLocation>
        <location evidence="3">Sarcoplasmic reticulum</location>
    </subcellularLocation>
    <subcellularLocation>
        <location evidence="4">Secreted</location>
        <location evidence="4">Extracellular space</location>
        <location evidence="4">Extracellular matrix</location>
    </subcellularLocation>
</comment>
<gene>
    <name evidence="28" type="primary">THBS1</name>
</gene>
<evidence type="ECO:0000256" key="1">
    <source>
        <dbReference type="ARBA" id="ARBA00004240"/>
    </source>
</evidence>
<dbReference type="PROSITE" id="PS50092">
    <property type="entry name" value="TSP1"/>
    <property type="match status" value="3"/>
</dbReference>
<evidence type="ECO:0000256" key="11">
    <source>
        <dbReference type="ARBA" id="ARBA00022737"/>
    </source>
</evidence>